<feature type="transmembrane region" description="Helical" evidence="1">
    <location>
        <begin position="21"/>
        <end position="42"/>
    </location>
</feature>
<accession>A0A1U9JW39</accession>
<gene>
    <name evidence="2" type="ORF">BHV28_14110</name>
</gene>
<sequence>MRNPRATPEKSRKRHLALRNRASGLAIALLLFVFVLYIATLAKLAI</sequence>
<dbReference type="Proteomes" id="UP000188912">
    <property type="component" value="Chromosome"/>
</dbReference>
<evidence type="ECO:0000313" key="2">
    <source>
        <dbReference type="EMBL" id="AQS42094.1"/>
    </source>
</evidence>
<evidence type="ECO:0000313" key="3">
    <source>
        <dbReference type="Proteomes" id="UP000188912"/>
    </source>
</evidence>
<keyword evidence="1" id="KW-0812">Transmembrane</keyword>
<keyword evidence="1" id="KW-0472">Membrane</keyword>
<organism evidence="2 3">
    <name type="scientific">Candidatus Tokpelaia hoelldobleri</name>
    <dbReference type="NCBI Taxonomy" id="1902579"/>
    <lineage>
        <taxon>Bacteria</taxon>
        <taxon>Pseudomonadati</taxon>
        <taxon>Pseudomonadota</taxon>
        <taxon>Alphaproteobacteria</taxon>
        <taxon>Hyphomicrobiales</taxon>
        <taxon>Candidatus Tokpelaia</taxon>
    </lineage>
</organism>
<dbReference type="AlphaFoldDB" id="A0A1U9JW39"/>
<name>A0A1U9JW39_9HYPH</name>
<proteinExistence type="predicted"/>
<dbReference type="EMBL" id="CP017315">
    <property type="protein sequence ID" value="AQS42094.1"/>
    <property type="molecule type" value="Genomic_DNA"/>
</dbReference>
<reference evidence="2 3" key="1">
    <citation type="journal article" date="2010" name="Science">
        <title>Genomic comparison of the ants Camponotus floridanus and Harpegnathos saltator.</title>
        <authorList>
            <person name="Bonasio R."/>
            <person name="Zhang G."/>
            <person name="Ye C."/>
            <person name="Mutti N.S."/>
            <person name="Fang X."/>
            <person name="Qin N."/>
            <person name="Donahue G."/>
            <person name="Yang P."/>
            <person name="Li Q."/>
            <person name="Li C."/>
            <person name="Zhang P."/>
            <person name="Huang Z."/>
            <person name="Berger S.L."/>
            <person name="Reinberg D."/>
            <person name="Wang J."/>
            <person name="Liebig J."/>
        </authorList>
    </citation>
    <scope>NUCLEOTIDE SEQUENCE [LARGE SCALE GENOMIC DNA]</scope>
    <source>
        <strain evidence="2 3">Hsal</strain>
    </source>
</reference>
<evidence type="ECO:0000256" key="1">
    <source>
        <dbReference type="SAM" id="Phobius"/>
    </source>
</evidence>
<protein>
    <submittedName>
        <fullName evidence="2">Uncharacterized protein</fullName>
    </submittedName>
</protein>
<dbReference type="STRING" id="1902579.BHV28_14110"/>
<keyword evidence="3" id="KW-1185">Reference proteome</keyword>
<reference evidence="2 3" key="2">
    <citation type="journal article" date="2016" name="Sci. Rep.">
        <title>The genome of Rhizobiales bacteria in predatory ants reveals urease gene functions but no genes for nitrogen fixation.</title>
        <authorList>
            <person name="Neuvonen M.M."/>
            <person name="Tamarit D."/>
            <person name="Naslund K."/>
            <person name="Liebig J."/>
            <person name="Feldhaar H."/>
            <person name="Moran N.A."/>
            <person name="Guy L."/>
            <person name="Andersson S.G."/>
        </authorList>
    </citation>
    <scope>NUCLEOTIDE SEQUENCE [LARGE SCALE GENOMIC DNA]</scope>
    <source>
        <strain evidence="2 3">Hsal</strain>
    </source>
</reference>
<keyword evidence="1" id="KW-1133">Transmembrane helix</keyword>
<dbReference type="KEGG" id="thd:BHV28_14110"/>